<accession>A0A6M8BCA0</accession>
<dbReference type="GO" id="GO:0005886">
    <property type="term" value="C:plasma membrane"/>
    <property type="evidence" value="ECO:0007669"/>
    <property type="project" value="TreeGrafter"/>
</dbReference>
<keyword evidence="5" id="KW-0808">Transferase</keyword>
<dbReference type="SUPFAM" id="SSF55874">
    <property type="entry name" value="ATPase domain of HSP90 chaperone/DNA topoisomerase II/histidine kinase"/>
    <property type="match status" value="1"/>
</dbReference>
<dbReference type="Pfam" id="PF08448">
    <property type="entry name" value="PAS_4"/>
    <property type="match status" value="2"/>
</dbReference>
<dbReference type="KEGG" id="theu:HPC62_20795"/>
<dbReference type="EMBL" id="CP053661">
    <property type="protein sequence ID" value="QKD84288.1"/>
    <property type="molecule type" value="Genomic_DNA"/>
</dbReference>
<dbReference type="CDD" id="cd00130">
    <property type="entry name" value="PAS"/>
    <property type="match status" value="3"/>
</dbReference>
<dbReference type="SMART" id="SM00387">
    <property type="entry name" value="HATPase_c"/>
    <property type="match status" value="1"/>
</dbReference>
<dbReference type="SUPFAM" id="SSF55785">
    <property type="entry name" value="PYP-like sensor domain (PAS domain)"/>
    <property type="match status" value="4"/>
</dbReference>
<name>A0A6M8BCA0_9CYAN</name>
<evidence type="ECO:0000313" key="13">
    <source>
        <dbReference type="Proteomes" id="UP000505210"/>
    </source>
</evidence>
<dbReference type="Gene3D" id="3.30.450.20">
    <property type="entry name" value="PAS domain"/>
    <property type="match status" value="4"/>
</dbReference>
<keyword evidence="4" id="KW-0597">Phosphoprotein</keyword>
<dbReference type="PROSITE" id="PS50109">
    <property type="entry name" value="HIS_KIN"/>
    <property type="match status" value="1"/>
</dbReference>
<dbReference type="InterPro" id="IPR029016">
    <property type="entry name" value="GAF-like_dom_sf"/>
</dbReference>
<dbReference type="PANTHER" id="PTHR43047">
    <property type="entry name" value="TWO-COMPONENT HISTIDINE PROTEIN KINASE"/>
    <property type="match status" value="1"/>
</dbReference>
<evidence type="ECO:0000256" key="3">
    <source>
        <dbReference type="ARBA" id="ARBA00012438"/>
    </source>
</evidence>
<dbReference type="InterPro" id="IPR036097">
    <property type="entry name" value="HisK_dim/P_sf"/>
</dbReference>
<dbReference type="SMART" id="SM00091">
    <property type="entry name" value="PAS"/>
    <property type="match status" value="4"/>
</dbReference>
<dbReference type="NCBIfam" id="TIGR00229">
    <property type="entry name" value="sensory_box"/>
    <property type="match status" value="3"/>
</dbReference>
<keyword evidence="7" id="KW-0902">Two-component regulatory system</keyword>
<dbReference type="AlphaFoldDB" id="A0A6M8BCA0"/>
<organism evidence="12 13">
    <name type="scientific">Thermoleptolyngbya sichuanensis A183</name>
    <dbReference type="NCBI Taxonomy" id="2737172"/>
    <lineage>
        <taxon>Bacteria</taxon>
        <taxon>Bacillati</taxon>
        <taxon>Cyanobacteriota</taxon>
        <taxon>Cyanophyceae</taxon>
        <taxon>Oculatellales</taxon>
        <taxon>Oculatellaceae</taxon>
        <taxon>Thermoleptolyngbya</taxon>
        <taxon>Thermoleptolyngbya sichuanensis</taxon>
    </lineage>
</organism>
<dbReference type="SUPFAM" id="SSF47384">
    <property type="entry name" value="Homodimeric domain of signal transducing histidine kinase"/>
    <property type="match status" value="1"/>
</dbReference>
<dbReference type="InterPro" id="IPR004358">
    <property type="entry name" value="Sig_transdc_His_kin-like_C"/>
</dbReference>
<sequence>MVSGLDYLRALRDCCQDEAAFDRLKVLLNLADDAAQSFAAQSSVDAHSAEQRYRAMLDAIPDLMFRLDRQGYYLDFEGKQVVTLPREAMLGKHVTEILPPDVAEVCLAAIRRTLETGQLQTCAYQLWVDGALRDYEARLVVSGKDEVLSVVQDVTDRQRVESDLQASEERLRCFFEATFEAVIIHNFQQILDVNPAAVKLLGYSAEELIGMPVIDLIAPESQEMVREKWRSLTRPEDSYSYEATGIRKDGSRFFGVVFAKGIEYQGQRVRVASIRNITARKQAELRYQAMLNAIPDLMFRINLDGIYLDSKAERDSDLLVPAKDLVGRSIYDVLPHDVAEQRMEFVRRAIATGEIQVFEYQLRLKHPSKYAADQKDCDPYLRDYEARVVVSGEDEALVIVRDISERKRAEAALRLSEEKFSKAWRSSPNPMSIATLLGGHMIDCNDGFLEVMGYRRDEVIGRQVHDLKLWARPGDRNKVVAMLQRDGSVHNIEHYFCTRSGEVREGLFSAEIIEINGEQCLIDTIVDITELKQAQAQLLATTERDRLLGEIALRIRQSLDLEQILNTTVEEVRRVLKADRVTIGLDLDDRRGQIVAESVDSCWRSMKGLIIEDMEYLEETRQGFTKHEVEVVNDVAASHHPRATRALTEFQVQAWLAVPITLEKDLFGLLVVDQCDGPRQWRTEEIEFLAQLGTQVSIAVQQSRLYEQVRELNTGLEQKVRERTLELQQKNEELLELNALKDEFLNAFSHDLRTPVMGISLVINNLLNQPGDTIPLSRAMLERMLQSNDYQLQLIKSLLEAHSAETRGVSLNYELVQLSLLIQVIVEDLEPLVAKNHATLRNDVPPDLPLVNADSMQIRRVFENLITNALNHNPPGICITINATVEGDLVRFTIQDDGVGMAPETCDRLFTRYSRGPNSRHSTGVGLGLYLARQIITAHGGQIGVTSTPGSGATFWLTLPLAIPPGANPTPEDELDELDELA</sequence>
<evidence type="ECO:0000256" key="1">
    <source>
        <dbReference type="ARBA" id="ARBA00000085"/>
    </source>
</evidence>
<evidence type="ECO:0000256" key="7">
    <source>
        <dbReference type="ARBA" id="ARBA00023012"/>
    </source>
</evidence>
<dbReference type="InterPro" id="IPR001610">
    <property type="entry name" value="PAC"/>
</dbReference>
<keyword evidence="13" id="KW-1185">Reference proteome</keyword>
<dbReference type="Pfam" id="PF01590">
    <property type="entry name" value="GAF"/>
    <property type="match status" value="1"/>
</dbReference>
<dbReference type="Pfam" id="PF02518">
    <property type="entry name" value="HATPase_c"/>
    <property type="match status" value="1"/>
</dbReference>
<keyword evidence="8" id="KW-0175">Coiled coil</keyword>
<dbReference type="PRINTS" id="PR00344">
    <property type="entry name" value="BCTRLSENSOR"/>
</dbReference>
<dbReference type="InterPro" id="IPR035965">
    <property type="entry name" value="PAS-like_dom_sf"/>
</dbReference>
<proteinExistence type="inferred from homology"/>
<dbReference type="SMART" id="SM00388">
    <property type="entry name" value="HisKA"/>
    <property type="match status" value="1"/>
</dbReference>
<dbReference type="SUPFAM" id="SSF55781">
    <property type="entry name" value="GAF domain-like"/>
    <property type="match status" value="1"/>
</dbReference>
<evidence type="ECO:0000259" key="11">
    <source>
        <dbReference type="PROSITE" id="PS50112"/>
    </source>
</evidence>
<dbReference type="InterPro" id="IPR003594">
    <property type="entry name" value="HATPase_dom"/>
</dbReference>
<dbReference type="InterPro" id="IPR016132">
    <property type="entry name" value="Phyto_chromo_attachment"/>
</dbReference>
<dbReference type="FunFam" id="3.30.565.10:FF:000006">
    <property type="entry name" value="Sensor histidine kinase WalK"/>
    <property type="match status" value="1"/>
</dbReference>
<evidence type="ECO:0000256" key="5">
    <source>
        <dbReference type="ARBA" id="ARBA00022679"/>
    </source>
</evidence>
<dbReference type="CDD" id="cd00082">
    <property type="entry name" value="HisKA"/>
    <property type="match status" value="1"/>
</dbReference>
<evidence type="ECO:0000259" key="10">
    <source>
        <dbReference type="PROSITE" id="PS50109"/>
    </source>
</evidence>
<evidence type="ECO:0000259" key="9">
    <source>
        <dbReference type="PROSITE" id="PS50046"/>
    </source>
</evidence>
<dbReference type="CDD" id="cd00075">
    <property type="entry name" value="HATPase"/>
    <property type="match status" value="1"/>
</dbReference>
<feature type="domain" description="PAS" evidence="11">
    <location>
        <begin position="167"/>
        <end position="236"/>
    </location>
</feature>
<dbReference type="Pfam" id="PF13426">
    <property type="entry name" value="PAS_9"/>
    <property type="match status" value="2"/>
</dbReference>
<dbReference type="InterPro" id="IPR003661">
    <property type="entry name" value="HisK_dim/P_dom"/>
</dbReference>
<evidence type="ECO:0000256" key="8">
    <source>
        <dbReference type="SAM" id="Coils"/>
    </source>
</evidence>
<keyword evidence="6" id="KW-0418">Kinase</keyword>
<dbReference type="SMART" id="SM00086">
    <property type="entry name" value="PAC"/>
    <property type="match status" value="2"/>
</dbReference>
<protein>
    <recommendedName>
        <fullName evidence="3">histidine kinase</fullName>
        <ecNumber evidence="3">2.7.13.3</ecNumber>
    </recommendedName>
</protein>
<dbReference type="PROSITE" id="PS50046">
    <property type="entry name" value="PHYTOCHROME_2"/>
    <property type="match status" value="1"/>
</dbReference>
<feature type="domain" description="Histidine kinase" evidence="10">
    <location>
        <begin position="747"/>
        <end position="963"/>
    </location>
</feature>
<dbReference type="InterPro" id="IPR003018">
    <property type="entry name" value="GAF"/>
</dbReference>
<dbReference type="PANTHER" id="PTHR43047:SF72">
    <property type="entry name" value="OSMOSENSING HISTIDINE PROTEIN KINASE SLN1"/>
    <property type="match status" value="1"/>
</dbReference>
<dbReference type="GO" id="GO:0000155">
    <property type="term" value="F:phosphorelay sensor kinase activity"/>
    <property type="evidence" value="ECO:0007669"/>
    <property type="project" value="InterPro"/>
</dbReference>
<dbReference type="InterPro" id="IPR013656">
    <property type="entry name" value="PAS_4"/>
</dbReference>
<evidence type="ECO:0000256" key="6">
    <source>
        <dbReference type="ARBA" id="ARBA00022777"/>
    </source>
</evidence>
<reference evidence="12 13" key="1">
    <citation type="submission" date="2020-05" db="EMBL/GenBank/DDBJ databases">
        <title>Complete genome sequence of of a novel Thermoleptolyngbya strain isolated from hot springs of Ganzi, Sichuan China.</title>
        <authorList>
            <person name="Tang J."/>
            <person name="Daroch M."/>
            <person name="Li L."/>
            <person name="Waleron K."/>
            <person name="Waleron M."/>
            <person name="Waleron M."/>
        </authorList>
    </citation>
    <scope>NUCLEOTIDE SEQUENCE [LARGE SCALE GENOMIC DNA]</scope>
    <source>
        <strain evidence="12 13">PKUAC-SCTA183</strain>
    </source>
</reference>
<dbReference type="Pfam" id="PF00512">
    <property type="entry name" value="HisKA"/>
    <property type="match status" value="1"/>
</dbReference>
<comment type="catalytic activity">
    <reaction evidence="1">
        <text>ATP + protein L-histidine = ADP + protein N-phospho-L-histidine.</text>
        <dbReference type="EC" id="2.7.13.3"/>
    </reaction>
</comment>
<comment type="similarity">
    <text evidence="2">In the N-terminal section; belongs to the phytochrome family.</text>
</comment>
<dbReference type="Gene3D" id="3.30.565.10">
    <property type="entry name" value="Histidine kinase-like ATPase, C-terminal domain"/>
    <property type="match status" value="1"/>
</dbReference>
<evidence type="ECO:0000313" key="12">
    <source>
        <dbReference type="EMBL" id="QKD84288.1"/>
    </source>
</evidence>
<dbReference type="Gene3D" id="3.30.450.40">
    <property type="match status" value="1"/>
</dbReference>
<dbReference type="InterPro" id="IPR000014">
    <property type="entry name" value="PAS"/>
</dbReference>
<dbReference type="EC" id="2.7.13.3" evidence="3"/>
<gene>
    <name evidence="12" type="ORF">HPC62_20795</name>
</gene>
<dbReference type="PROSITE" id="PS50112">
    <property type="entry name" value="PAS"/>
    <property type="match status" value="2"/>
</dbReference>
<dbReference type="RefSeq" id="WP_172358333.1">
    <property type="nucleotide sequence ID" value="NZ_CP053661.1"/>
</dbReference>
<dbReference type="InterPro" id="IPR005467">
    <property type="entry name" value="His_kinase_dom"/>
</dbReference>
<dbReference type="Gene3D" id="1.10.287.130">
    <property type="match status" value="1"/>
</dbReference>
<dbReference type="GO" id="GO:0009927">
    <property type="term" value="F:histidine phosphotransfer kinase activity"/>
    <property type="evidence" value="ECO:0007669"/>
    <property type="project" value="TreeGrafter"/>
</dbReference>
<evidence type="ECO:0000256" key="4">
    <source>
        <dbReference type="ARBA" id="ARBA00022553"/>
    </source>
</evidence>
<feature type="domain" description="PAS" evidence="11">
    <location>
        <begin position="416"/>
        <end position="485"/>
    </location>
</feature>
<dbReference type="Proteomes" id="UP000505210">
    <property type="component" value="Chromosome"/>
</dbReference>
<feature type="coiled-coil region" evidence="8">
    <location>
        <begin position="713"/>
        <end position="747"/>
    </location>
</feature>
<dbReference type="InterPro" id="IPR036890">
    <property type="entry name" value="HATPase_C_sf"/>
</dbReference>
<evidence type="ECO:0000256" key="2">
    <source>
        <dbReference type="ARBA" id="ARBA00006402"/>
    </source>
</evidence>
<dbReference type="SMART" id="SM00065">
    <property type="entry name" value="GAF"/>
    <property type="match status" value="1"/>
</dbReference>
<feature type="domain" description="Phytochrome chromophore attachment site" evidence="9">
    <location>
        <begin position="560"/>
        <end position="695"/>
    </location>
</feature>